<keyword evidence="3" id="KW-1185">Reference proteome</keyword>
<reference evidence="2" key="1">
    <citation type="journal article" date="2023" name="Mol. Phylogenet. Evol.">
        <title>Genome-scale phylogeny and comparative genomics of the fungal order Sordariales.</title>
        <authorList>
            <person name="Hensen N."/>
            <person name="Bonometti L."/>
            <person name="Westerberg I."/>
            <person name="Brannstrom I.O."/>
            <person name="Guillou S."/>
            <person name="Cros-Aarteil S."/>
            <person name="Calhoun S."/>
            <person name="Haridas S."/>
            <person name="Kuo A."/>
            <person name="Mondo S."/>
            <person name="Pangilinan J."/>
            <person name="Riley R."/>
            <person name="LaButti K."/>
            <person name="Andreopoulos B."/>
            <person name="Lipzen A."/>
            <person name="Chen C."/>
            <person name="Yan M."/>
            <person name="Daum C."/>
            <person name="Ng V."/>
            <person name="Clum A."/>
            <person name="Steindorff A."/>
            <person name="Ohm R.A."/>
            <person name="Martin F."/>
            <person name="Silar P."/>
            <person name="Natvig D.O."/>
            <person name="Lalanne C."/>
            <person name="Gautier V."/>
            <person name="Ament-Velasquez S.L."/>
            <person name="Kruys A."/>
            <person name="Hutchinson M.I."/>
            <person name="Powell A.J."/>
            <person name="Barry K."/>
            <person name="Miller A.N."/>
            <person name="Grigoriev I.V."/>
            <person name="Debuchy R."/>
            <person name="Gladieux P."/>
            <person name="Hiltunen Thoren M."/>
            <person name="Johannesson H."/>
        </authorList>
    </citation>
    <scope>NUCLEOTIDE SEQUENCE</scope>
    <source>
        <strain evidence="2">CBS 538.74</strain>
    </source>
</reference>
<sequence>MLARTALRPILQAQQQLARRQQPFSIMHNLRSFARSFESHPFQRLPVASRSAPADWGRLVKRSAKQAVVFFPLGFALLGWPTLAPILLDGGMR</sequence>
<proteinExistence type="predicted"/>
<comment type="caution">
    <text evidence="2">The sequence shown here is derived from an EMBL/GenBank/DDBJ whole genome shotgun (WGS) entry which is preliminary data.</text>
</comment>
<dbReference type="AlphaFoldDB" id="A0AAN6ZUV4"/>
<protein>
    <submittedName>
        <fullName evidence="2">Uncharacterized protein</fullName>
    </submittedName>
</protein>
<dbReference type="EMBL" id="MU856961">
    <property type="protein sequence ID" value="KAK4152810.1"/>
    <property type="molecule type" value="Genomic_DNA"/>
</dbReference>
<organism evidence="2 3">
    <name type="scientific">Chaetomidium leptoderma</name>
    <dbReference type="NCBI Taxonomy" id="669021"/>
    <lineage>
        <taxon>Eukaryota</taxon>
        <taxon>Fungi</taxon>
        <taxon>Dikarya</taxon>
        <taxon>Ascomycota</taxon>
        <taxon>Pezizomycotina</taxon>
        <taxon>Sordariomycetes</taxon>
        <taxon>Sordariomycetidae</taxon>
        <taxon>Sordariales</taxon>
        <taxon>Chaetomiaceae</taxon>
        <taxon>Chaetomidium</taxon>
    </lineage>
</organism>
<keyword evidence="1" id="KW-0472">Membrane</keyword>
<evidence type="ECO:0000313" key="3">
    <source>
        <dbReference type="Proteomes" id="UP001302745"/>
    </source>
</evidence>
<evidence type="ECO:0000256" key="1">
    <source>
        <dbReference type="SAM" id="Phobius"/>
    </source>
</evidence>
<dbReference type="Proteomes" id="UP001302745">
    <property type="component" value="Unassembled WGS sequence"/>
</dbReference>
<name>A0AAN6ZUV4_9PEZI</name>
<accession>A0AAN6ZUV4</accession>
<evidence type="ECO:0000313" key="2">
    <source>
        <dbReference type="EMBL" id="KAK4152810.1"/>
    </source>
</evidence>
<keyword evidence="1" id="KW-0812">Transmembrane</keyword>
<gene>
    <name evidence="2" type="ORF">C8A00DRAFT_34485</name>
</gene>
<reference evidence="2" key="2">
    <citation type="submission" date="2023-05" db="EMBL/GenBank/DDBJ databases">
        <authorList>
            <consortium name="Lawrence Berkeley National Laboratory"/>
            <person name="Steindorff A."/>
            <person name="Hensen N."/>
            <person name="Bonometti L."/>
            <person name="Westerberg I."/>
            <person name="Brannstrom I.O."/>
            <person name="Guillou S."/>
            <person name="Cros-Aarteil S."/>
            <person name="Calhoun S."/>
            <person name="Haridas S."/>
            <person name="Kuo A."/>
            <person name="Mondo S."/>
            <person name="Pangilinan J."/>
            <person name="Riley R."/>
            <person name="Labutti K."/>
            <person name="Andreopoulos B."/>
            <person name="Lipzen A."/>
            <person name="Chen C."/>
            <person name="Yanf M."/>
            <person name="Daum C."/>
            <person name="Ng V."/>
            <person name="Clum A."/>
            <person name="Ohm R."/>
            <person name="Martin F."/>
            <person name="Silar P."/>
            <person name="Natvig D."/>
            <person name="Lalanne C."/>
            <person name="Gautier V."/>
            <person name="Ament-Velasquez S.L."/>
            <person name="Kruys A."/>
            <person name="Hutchinson M.I."/>
            <person name="Powell A.J."/>
            <person name="Barry K."/>
            <person name="Miller A.N."/>
            <person name="Grigoriev I.V."/>
            <person name="Debuchy R."/>
            <person name="Gladieux P."/>
            <person name="Thoren M.H."/>
            <person name="Johannesson H."/>
        </authorList>
    </citation>
    <scope>NUCLEOTIDE SEQUENCE</scope>
    <source>
        <strain evidence="2">CBS 538.74</strain>
    </source>
</reference>
<keyword evidence="1" id="KW-1133">Transmembrane helix</keyword>
<feature type="transmembrane region" description="Helical" evidence="1">
    <location>
        <begin position="67"/>
        <end position="88"/>
    </location>
</feature>